<accession>A0AAU0MI62</accession>
<sequence length="81" mass="8871">MTRRPRPDPDPAARYRRRRRYLRAGQAIMAVGALIVVVHWLAHIEAFGPGQPEGWIDLAAGYPMGALLVIAGAVLASRKPT</sequence>
<protein>
    <submittedName>
        <fullName evidence="2">Uncharacterized protein</fullName>
    </submittedName>
</protein>
<dbReference type="KEGG" id="mliy:RYJ27_00980"/>
<proteinExistence type="predicted"/>
<evidence type="ECO:0000313" key="3">
    <source>
        <dbReference type="Proteomes" id="UP001329313"/>
    </source>
</evidence>
<feature type="transmembrane region" description="Helical" evidence="1">
    <location>
        <begin position="54"/>
        <end position="76"/>
    </location>
</feature>
<keyword evidence="1" id="KW-0472">Membrane</keyword>
<evidence type="ECO:0000313" key="2">
    <source>
        <dbReference type="EMBL" id="WOQ69851.1"/>
    </source>
</evidence>
<keyword evidence="1" id="KW-0812">Transmembrane</keyword>
<keyword evidence="1" id="KW-1133">Transmembrane helix</keyword>
<name>A0AAU0MI62_9MICO</name>
<feature type="transmembrane region" description="Helical" evidence="1">
    <location>
        <begin position="21"/>
        <end position="42"/>
    </location>
</feature>
<organism evidence="2 3">
    <name type="scientific">Microbacterium limosum</name>
    <dbReference type="NCBI Taxonomy" id="3079935"/>
    <lineage>
        <taxon>Bacteria</taxon>
        <taxon>Bacillati</taxon>
        <taxon>Actinomycetota</taxon>
        <taxon>Actinomycetes</taxon>
        <taxon>Micrococcales</taxon>
        <taxon>Microbacteriaceae</taxon>
        <taxon>Microbacterium</taxon>
    </lineage>
</organism>
<dbReference type="AlphaFoldDB" id="A0AAU0MI62"/>
<keyword evidence="3" id="KW-1185">Reference proteome</keyword>
<reference evidence="2 3" key="1">
    <citation type="submission" date="2023-10" db="EMBL/GenBank/DDBJ databases">
        <title>Y20.</title>
        <authorList>
            <person name="Zhang G."/>
            <person name="Ding Y."/>
        </authorList>
    </citation>
    <scope>NUCLEOTIDE SEQUENCE [LARGE SCALE GENOMIC DNA]</scope>
    <source>
        <strain evidence="2 3">Y20</strain>
    </source>
</reference>
<gene>
    <name evidence="2" type="ORF">RYJ27_00980</name>
</gene>
<dbReference type="RefSeq" id="WP_330170945.1">
    <property type="nucleotide sequence ID" value="NZ_CP137080.1"/>
</dbReference>
<dbReference type="EMBL" id="CP137080">
    <property type="protein sequence ID" value="WOQ69851.1"/>
    <property type="molecule type" value="Genomic_DNA"/>
</dbReference>
<dbReference type="Proteomes" id="UP001329313">
    <property type="component" value="Chromosome"/>
</dbReference>
<evidence type="ECO:0000256" key="1">
    <source>
        <dbReference type="SAM" id="Phobius"/>
    </source>
</evidence>